<dbReference type="AlphaFoldDB" id="A0A0C5WHA3"/>
<protein>
    <recommendedName>
        <fullName evidence="3">Thioesterase</fullName>
    </recommendedName>
</protein>
<evidence type="ECO:0000313" key="1">
    <source>
        <dbReference type="EMBL" id="AJR05562.1"/>
    </source>
</evidence>
<dbReference type="PANTHER" id="PTHR31793">
    <property type="entry name" value="4-HYDROXYBENZOYL-COA THIOESTERASE FAMILY MEMBER"/>
    <property type="match status" value="1"/>
</dbReference>
<keyword evidence="2" id="KW-1185">Reference proteome</keyword>
<dbReference type="EMBL" id="CP005973">
    <property type="protein sequence ID" value="AJR05562.1"/>
    <property type="molecule type" value="Genomic_DNA"/>
</dbReference>
<dbReference type="PANTHER" id="PTHR31793:SF40">
    <property type="entry name" value="ACYL-COA THIOESTER HYDROLASE, YBGC_YBAW FAMILY"/>
    <property type="match status" value="1"/>
</dbReference>
<evidence type="ECO:0008006" key="3">
    <source>
        <dbReference type="Google" id="ProtNLM"/>
    </source>
</evidence>
<dbReference type="OrthoDB" id="9799036at2"/>
<evidence type="ECO:0000313" key="2">
    <source>
        <dbReference type="Proteomes" id="UP000032303"/>
    </source>
</evidence>
<dbReference type="HOGENOM" id="CLU_101141_2_2_6"/>
<dbReference type="CDD" id="cd00586">
    <property type="entry name" value="4HBT"/>
    <property type="match status" value="1"/>
</dbReference>
<dbReference type="KEGG" id="pgb:H744_1c0537"/>
<dbReference type="STRING" id="658445.H744_1c0537"/>
<accession>A0A0C5WHA3</accession>
<dbReference type="InterPro" id="IPR050563">
    <property type="entry name" value="4-hydroxybenzoyl-CoA_TE"/>
</dbReference>
<dbReference type="Pfam" id="PF13279">
    <property type="entry name" value="4HBT_2"/>
    <property type="match status" value="1"/>
</dbReference>
<gene>
    <name evidence="1" type="ORF">H744_1c0537</name>
</gene>
<dbReference type="InterPro" id="IPR029069">
    <property type="entry name" value="HotDog_dom_sf"/>
</dbReference>
<dbReference type="PATRIC" id="fig|658445.3.peg.587"/>
<reference evidence="1 2" key="1">
    <citation type="submission" date="2013-05" db="EMBL/GenBank/DDBJ databases">
        <title>Complete genome sequence of the lipase-producing bacterium Photobacterium gaetbulicola Gung47.</title>
        <authorList>
            <person name="Kim Y.-O."/>
        </authorList>
    </citation>
    <scope>NUCLEOTIDE SEQUENCE [LARGE SCALE GENOMIC DNA]</scope>
    <source>
        <strain evidence="1 2">Gung47</strain>
    </source>
</reference>
<name>A0A0C5WHA3_9GAMM</name>
<organism evidence="1 2">
    <name type="scientific">Photobacterium gaetbulicola Gung47</name>
    <dbReference type="NCBI Taxonomy" id="658445"/>
    <lineage>
        <taxon>Bacteria</taxon>
        <taxon>Pseudomonadati</taxon>
        <taxon>Pseudomonadota</taxon>
        <taxon>Gammaproteobacteria</taxon>
        <taxon>Vibrionales</taxon>
        <taxon>Vibrionaceae</taxon>
        <taxon>Photobacterium</taxon>
    </lineage>
</organism>
<dbReference type="Gene3D" id="3.10.129.10">
    <property type="entry name" value="Hotdog Thioesterase"/>
    <property type="match status" value="1"/>
</dbReference>
<dbReference type="GO" id="GO:0047617">
    <property type="term" value="F:fatty acyl-CoA hydrolase activity"/>
    <property type="evidence" value="ECO:0007669"/>
    <property type="project" value="TreeGrafter"/>
</dbReference>
<sequence length="151" mass="16915">MPNLLEGYPIVTEIPVAWGEMDALNHVNNVVYFRYFETARLDYFAGIGLMEEMQATQTGPVLSETSSRYRRPVTYPDKLLVGSRISELTGDSFVMEYKIVSQQQGAVTTSGTAKVVMFNFKQQKRASLSPSLVEKMVSMQPELAEFAVTTD</sequence>
<proteinExistence type="predicted"/>
<dbReference type="Proteomes" id="UP000032303">
    <property type="component" value="Chromosome 1"/>
</dbReference>
<dbReference type="SUPFAM" id="SSF54637">
    <property type="entry name" value="Thioesterase/thiol ester dehydrase-isomerase"/>
    <property type="match status" value="1"/>
</dbReference>